<dbReference type="GO" id="GO:0043565">
    <property type="term" value="F:sequence-specific DNA binding"/>
    <property type="evidence" value="ECO:0007669"/>
    <property type="project" value="InterPro"/>
</dbReference>
<dbReference type="InterPro" id="IPR036388">
    <property type="entry name" value="WH-like_DNA-bd_sf"/>
</dbReference>
<dbReference type="InterPro" id="IPR011991">
    <property type="entry name" value="ArsR-like_HTH"/>
</dbReference>
<keyword evidence="3" id="KW-1185">Reference proteome</keyword>
<protein>
    <submittedName>
        <fullName evidence="2">Transcriptional regulator, MarR family</fullName>
    </submittedName>
</protein>
<sequence>MPKKSTDDRADLIAALGGELRQFATATVLVNQAIADRLGMHATDHRCLELLARAGRMTAGELAEVTGLTTGAITGVIDRLEKAGFVQRVKDPEDRRRVVIEPFPERIEQEIAPLFKSLAPAMVELCAGYSAHDLAVIRDFIAGIQRVAYEQIRTLRDTGGGAKPNKDSRPAASE</sequence>
<dbReference type="PRINTS" id="PR00598">
    <property type="entry name" value="HTHMARR"/>
</dbReference>
<dbReference type="SMART" id="SM00347">
    <property type="entry name" value="HTH_MARR"/>
    <property type="match status" value="1"/>
</dbReference>
<evidence type="ECO:0000313" key="3">
    <source>
        <dbReference type="Proteomes" id="UP000503447"/>
    </source>
</evidence>
<proteinExistence type="predicted"/>
<evidence type="ECO:0000259" key="1">
    <source>
        <dbReference type="PROSITE" id="PS50995"/>
    </source>
</evidence>
<dbReference type="PRINTS" id="PR00033">
    <property type="entry name" value="HTHASNC"/>
</dbReference>
<dbReference type="AlphaFoldDB" id="A0A6M5Z0T8"/>
<dbReference type="EMBL" id="CP053452">
    <property type="protein sequence ID" value="QJX00008.1"/>
    <property type="molecule type" value="Genomic_DNA"/>
</dbReference>
<dbReference type="SUPFAM" id="SSF46785">
    <property type="entry name" value="Winged helix' DNA-binding domain"/>
    <property type="match status" value="1"/>
</dbReference>
<dbReference type="PROSITE" id="PS50995">
    <property type="entry name" value="HTH_MARR_2"/>
    <property type="match status" value="1"/>
</dbReference>
<dbReference type="RefSeq" id="WP_171474862.1">
    <property type="nucleotide sequence ID" value="NZ_CP053452.2"/>
</dbReference>
<dbReference type="InterPro" id="IPR036390">
    <property type="entry name" value="WH_DNA-bd_sf"/>
</dbReference>
<dbReference type="InterPro" id="IPR000835">
    <property type="entry name" value="HTH_MarR-typ"/>
</dbReference>
<dbReference type="InterPro" id="IPR000485">
    <property type="entry name" value="AsnC-type_HTH_dom"/>
</dbReference>
<dbReference type="CDD" id="cd00090">
    <property type="entry name" value="HTH_ARSR"/>
    <property type="match status" value="1"/>
</dbReference>
<dbReference type="Proteomes" id="UP000503447">
    <property type="component" value="Chromosome"/>
</dbReference>
<evidence type="ECO:0000313" key="2">
    <source>
        <dbReference type="EMBL" id="QJX00008.1"/>
    </source>
</evidence>
<organism evidence="2 3">
    <name type="scientific">Frigoriglobus tundricola</name>
    <dbReference type="NCBI Taxonomy" id="2774151"/>
    <lineage>
        <taxon>Bacteria</taxon>
        <taxon>Pseudomonadati</taxon>
        <taxon>Planctomycetota</taxon>
        <taxon>Planctomycetia</taxon>
        <taxon>Gemmatales</taxon>
        <taxon>Gemmataceae</taxon>
        <taxon>Frigoriglobus</taxon>
    </lineage>
</organism>
<dbReference type="PANTHER" id="PTHR33164">
    <property type="entry name" value="TRANSCRIPTIONAL REGULATOR, MARR FAMILY"/>
    <property type="match status" value="1"/>
</dbReference>
<dbReference type="Gene3D" id="1.10.10.10">
    <property type="entry name" value="Winged helix-like DNA-binding domain superfamily/Winged helix DNA-binding domain"/>
    <property type="match status" value="1"/>
</dbReference>
<reference evidence="3" key="1">
    <citation type="submission" date="2020-05" db="EMBL/GenBank/DDBJ databases">
        <title>Frigoriglobus tundricola gen. nov., sp. nov., a psychrotolerant cellulolytic planctomycete of the family Gemmataceae with two divergent copies of 16S rRNA gene.</title>
        <authorList>
            <person name="Kulichevskaya I.S."/>
            <person name="Ivanova A.A."/>
            <person name="Naumoff D.G."/>
            <person name="Beletsky A.V."/>
            <person name="Rijpstra W.I.C."/>
            <person name="Sinninghe Damste J.S."/>
            <person name="Mardanov A.V."/>
            <person name="Ravin N.V."/>
            <person name="Dedysh S.N."/>
        </authorList>
    </citation>
    <scope>NUCLEOTIDE SEQUENCE [LARGE SCALE GENOMIC DNA]</scope>
    <source>
        <strain evidence="3">PL17</strain>
    </source>
</reference>
<dbReference type="PANTHER" id="PTHR33164:SF106">
    <property type="entry name" value="TRANSCRIPTIONAL REGULATORY PROTEIN"/>
    <property type="match status" value="1"/>
</dbReference>
<accession>A0A6M5Z0T8</accession>
<feature type="domain" description="HTH marR-type" evidence="1">
    <location>
        <begin position="9"/>
        <end position="146"/>
    </location>
</feature>
<dbReference type="InterPro" id="IPR039422">
    <property type="entry name" value="MarR/SlyA-like"/>
</dbReference>
<dbReference type="Pfam" id="PF01047">
    <property type="entry name" value="MarR"/>
    <property type="match status" value="1"/>
</dbReference>
<dbReference type="GO" id="GO:0003700">
    <property type="term" value="F:DNA-binding transcription factor activity"/>
    <property type="evidence" value="ECO:0007669"/>
    <property type="project" value="InterPro"/>
</dbReference>
<dbReference type="GO" id="GO:0006950">
    <property type="term" value="P:response to stress"/>
    <property type="evidence" value="ECO:0007669"/>
    <property type="project" value="TreeGrafter"/>
</dbReference>
<gene>
    <name evidence="2" type="ORF">FTUN_7630</name>
</gene>
<dbReference type="KEGG" id="ftj:FTUN_7630"/>
<name>A0A6M5Z0T8_9BACT</name>